<dbReference type="Proteomes" id="UP001060215">
    <property type="component" value="Chromosome 13"/>
</dbReference>
<proteinExistence type="predicted"/>
<evidence type="ECO:0000313" key="2">
    <source>
        <dbReference type="Proteomes" id="UP001060215"/>
    </source>
</evidence>
<accession>A0ACC0FYM7</accession>
<organism evidence="1 2">
    <name type="scientific">Camellia lanceoleosa</name>
    <dbReference type="NCBI Taxonomy" id="1840588"/>
    <lineage>
        <taxon>Eukaryota</taxon>
        <taxon>Viridiplantae</taxon>
        <taxon>Streptophyta</taxon>
        <taxon>Embryophyta</taxon>
        <taxon>Tracheophyta</taxon>
        <taxon>Spermatophyta</taxon>
        <taxon>Magnoliopsida</taxon>
        <taxon>eudicotyledons</taxon>
        <taxon>Gunneridae</taxon>
        <taxon>Pentapetalae</taxon>
        <taxon>asterids</taxon>
        <taxon>Ericales</taxon>
        <taxon>Theaceae</taxon>
        <taxon>Camellia</taxon>
    </lineage>
</organism>
<evidence type="ECO:0000313" key="1">
    <source>
        <dbReference type="EMBL" id="KAI7992466.1"/>
    </source>
</evidence>
<reference evidence="1 2" key="1">
    <citation type="journal article" date="2022" name="Plant J.">
        <title>Chromosome-level genome of Camellia lanceoleosa provides a valuable resource for understanding genome evolution and self-incompatibility.</title>
        <authorList>
            <person name="Gong W."/>
            <person name="Xiao S."/>
            <person name="Wang L."/>
            <person name="Liao Z."/>
            <person name="Chang Y."/>
            <person name="Mo W."/>
            <person name="Hu G."/>
            <person name="Li W."/>
            <person name="Zhao G."/>
            <person name="Zhu H."/>
            <person name="Hu X."/>
            <person name="Ji K."/>
            <person name="Xiang X."/>
            <person name="Song Q."/>
            <person name="Yuan D."/>
            <person name="Jin S."/>
            <person name="Zhang L."/>
        </authorList>
    </citation>
    <scope>NUCLEOTIDE SEQUENCE [LARGE SCALE GENOMIC DNA]</scope>
    <source>
        <strain evidence="1">SQ_2022a</strain>
    </source>
</reference>
<keyword evidence="2" id="KW-1185">Reference proteome</keyword>
<name>A0ACC0FYM7_9ERIC</name>
<gene>
    <name evidence="1" type="ORF">LOK49_LG12G00485</name>
</gene>
<sequence>MKEGDEEEDWPDRQKFDDLMICRNFLFFLFVSEARLARSAEIFGVDDDDDLRIRSLIKSAVIGVVEQWHFAAVITGATNPCALHSCVMDCSVVCIAVFWTAVLWMSQQQHDAYFTNLMNDGNDYELMDEPLD</sequence>
<protein>
    <submittedName>
        <fullName evidence="1">Uncharacterized protein</fullName>
    </submittedName>
</protein>
<comment type="caution">
    <text evidence="1">The sequence shown here is derived from an EMBL/GenBank/DDBJ whole genome shotgun (WGS) entry which is preliminary data.</text>
</comment>
<dbReference type="EMBL" id="CM045770">
    <property type="protein sequence ID" value="KAI7992466.1"/>
    <property type="molecule type" value="Genomic_DNA"/>
</dbReference>